<dbReference type="OrthoDB" id="10543247at2759"/>
<dbReference type="Proteomes" id="UP000887013">
    <property type="component" value="Unassembled WGS sequence"/>
</dbReference>
<dbReference type="AlphaFoldDB" id="A0A8X6UPW5"/>
<feature type="compositionally biased region" description="Polar residues" evidence="1">
    <location>
        <begin position="1"/>
        <end position="16"/>
    </location>
</feature>
<protein>
    <submittedName>
        <fullName evidence="2">Uncharacterized protein</fullName>
    </submittedName>
</protein>
<name>A0A8X6UPW5_NEPPI</name>
<evidence type="ECO:0000313" key="3">
    <source>
        <dbReference type="Proteomes" id="UP000887013"/>
    </source>
</evidence>
<gene>
    <name evidence="2" type="ORF">NPIL_221361</name>
</gene>
<evidence type="ECO:0000256" key="1">
    <source>
        <dbReference type="SAM" id="MobiDB-lite"/>
    </source>
</evidence>
<proteinExistence type="predicted"/>
<comment type="caution">
    <text evidence="2">The sequence shown here is derived from an EMBL/GenBank/DDBJ whole genome shotgun (WGS) entry which is preliminary data.</text>
</comment>
<dbReference type="EMBL" id="BMAW01086093">
    <property type="protein sequence ID" value="GFU46008.1"/>
    <property type="molecule type" value="Genomic_DNA"/>
</dbReference>
<organism evidence="2 3">
    <name type="scientific">Nephila pilipes</name>
    <name type="common">Giant wood spider</name>
    <name type="synonym">Nephila maculata</name>
    <dbReference type="NCBI Taxonomy" id="299642"/>
    <lineage>
        <taxon>Eukaryota</taxon>
        <taxon>Metazoa</taxon>
        <taxon>Ecdysozoa</taxon>
        <taxon>Arthropoda</taxon>
        <taxon>Chelicerata</taxon>
        <taxon>Arachnida</taxon>
        <taxon>Araneae</taxon>
        <taxon>Araneomorphae</taxon>
        <taxon>Entelegynae</taxon>
        <taxon>Araneoidea</taxon>
        <taxon>Nephilidae</taxon>
        <taxon>Nephila</taxon>
    </lineage>
</organism>
<sequence length="116" mass="13104">MTTFSRRNTAGKNSDQGRTHVNKKKKEERKEKEATKHNDITIAIKLKHYTKGRILQSARDITLRHSHQANPTIPLSKNYHRIKVASADGRNVPLSFPSVRLTMPKGGGHKKIEGRG</sequence>
<keyword evidence="3" id="KW-1185">Reference proteome</keyword>
<evidence type="ECO:0000313" key="2">
    <source>
        <dbReference type="EMBL" id="GFU46008.1"/>
    </source>
</evidence>
<reference evidence="2" key="1">
    <citation type="submission" date="2020-08" db="EMBL/GenBank/DDBJ databases">
        <title>Multicomponent nature underlies the extraordinary mechanical properties of spider dragline silk.</title>
        <authorList>
            <person name="Kono N."/>
            <person name="Nakamura H."/>
            <person name="Mori M."/>
            <person name="Yoshida Y."/>
            <person name="Ohtoshi R."/>
            <person name="Malay A.D."/>
            <person name="Moran D.A.P."/>
            <person name="Tomita M."/>
            <person name="Numata K."/>
            <person name="Arakawa K."/>
        </authorList>
    </citation>
    <scope>NUCLEOTIDE SEQUENCE</scope>
</reference>
<feature type="region of interest" description="Disordered" evidence="1">
    <location>
        <begin position="1"/>
        <end position="36"/>
    </location>
</feature>
<accession>A0A8X6UPW5</accession>